<evidence type="ECO:0000259" key="6">
    <source>
        <dbReference type="Pfam" id="PF01756"/>
    </source>
</evidence>
<feature type="domain" description="Acyl-CoA oxidase C-alpha1" evidence="7">
    <location>
        <begin position="286"/>
        <end position="441"/>
    </location>
</feature>
<evidence type="ECO:0000313" key="8">
    <source>
        <dbReference type="EMBL" id="XDQ31944.1"/>
    </source>
</evidence>
<dbReference type="GO" id="GO:0005504">
    <property type="term" value="F:fatty acid binding"/>
    <property type="evidence" value="ECO:0007669"/>
    <property type="project" value="TreeGrafter"/>
</dbReference>
<dbReference type="Gene3D" id="1.20.140.10">
    <property type="entry name" value="Butyryl-CoA Dehydrogenase, subunit A, domain 3"/>
    <property type="match status" value="2"/>
</dbReference>
<dbReference type="InterPro" id="IPR046373">
    <property type="entry name" value="Acyl-CoA_Oxase/DH_mid-dom_sf"/>
</dbReference>
<dbReference type="InterPro" id="IPR002655">
    <property type="entry name" value="Acyl-CoA_oxidase_C"/>
</dbReference>
<reference evidence="8" key="1">
    <citation type="submission" date="2024-07" db="EMBL/GenBank/DDBJ databases">
        <authorList>
            <person name="Yu S.T."/>
        </authorList>
    </citation>
    <scope>NUCLEOTIDE SEQUENCE</scope>
    <source>
        <strain evidence="8">R28</strain>
    </source>
</reference>
<dbReference type="InterPro" id="IPR055060">
    <property type="entry name" value="ACOX_C_alpha1"/>
</dbReference>
<dbReference type="InterPro" id="IPR036250">
    <property type="entry name" value="AcylCo_DH-like_C"/>
</dbReference>
<dbReference type="RefSeq" id="WP_369166435.1">
    <property type="nucleotide sequence ID" value="NZ_CP163439.1"/>
</dbReference>
<feature type="domain" description="Acyl-CoA oxidase C-terminal" evidence="6">
    <location>
        <begin position="467"/>
        <end position="604"/>
    </location>
</feature>
<dbReference type="GO" id="GO:0033540">
    <property type="term" value="P:fatty acid beta-oxidation using acyl-CoA oxidase"/>
    <property type="evidence" value="ECO:0007669"/>
    <property type="project" value="TreeGrafter"/>
</dbReference>
<evidence type="ECO:0000256" key="2">
    <source>
        <dbReference type="ARBA" id="ARBA00006288"/>
    </source>
</evidence>
<dbReference type="InterPro" id="IPR009100">
    <property type="entry name" value="AcylCoA_DH/oxidase_NM_dom_sf"/>
</dbReference>
<dbReference type="EMBL" id="CP163439">
    <property type="protein sequence ID" value="XDQ31944.1"/>
    <property type="molecule type" value="Genomic_DNA"/>
</dbReference>
<sequence>MAEMLLASLSPAARDEIQRLLYGPCEPSFVSALHKALADGARPDASAAGTGRGEHLLRRLGALGEVLPPGHDPFSDPARLAAAHAWTAVADPPLCLAALVHHVLCLGSMAHLSDEPDRLAPEMAALRAGQAKGVYLITEAGQANSHLATRTRAVFDPVGGGFVLHTPDPLAAKFASAGTLDVPQTGVVLARLFTGETDRGVFAFVVPLTHDEGLLPGIEVSSPIGLGALPLDYVQVRFHHVRVPYAHWLSDGARIGGDGTFHDPAGSHELRLQRTLRVGQGLWASMPAIAAATSRQSAVQAVNYARQRRTQGRLAPGVPLLSYRAQQRVVLGALADAFALTCAAHGAREVWTQSLSAPTQAEGGEAMSFTPWAAVSRPLAAYKAVAVRMAARITADCQHRCGVSGHLDVNRLAAYRGFHHAFDAAGGDSQLILYDIGRALVEQGPVAAEPDPPPVDPPVTSPRWWPTVLRRHQEELTRRLARRRDADAATPFDVWNPLLEEAGLLGETYATRLVAQDLARTLEETRDRTLAQALAPLAALHGVTSAHRWAGPLLTLGTLRPQNVEALPAVAERLCDAVLPHLPLLTEAFAHPDDIAAAPLAATDYNAALEATLTWTRGETA</sequence>
<dbReference type="PANTHER" id="PTHR10909">
    <property type="entry name" value="ELECTRON TRANSPORT OXIDOREDUCTASE"/>
    <property type="match status" value="1"/>
</dbReference>
<evidence type="ECO:0000256" key="1">
    <source>
        <dbReference type="ARBA" id="ARBA00001974"/>
    </source>
</evidence>
<dbReference type="GO" id="GO:0071949">
    <property type="term" value="F:FAD binding"/>
    <property type="evidence" value="ECO:0007669"/>
    <property type="project" value="InterPro"/>
</dbReference>
<keyword evidence="5" id="KW-0560">Oxidoreductase</keyword>
<dbReference type="InterPro" id="IPR012258">
    <property type="entry name" value="Acyl-CoA_oxidase"/>
</dbReference>
<evidence type="ECO:0000256" key="5">
    <source>
        <dbReference type="ARBA" id="ARBA00023002"/>
    </source>
</evidence>
<dbReference type="Pfam" id="PF01756">
    <property type="entry name" value="ACOX"/>
    <property type="match status" value="1"/>
</dbReference>
<dbReference type="Gene3D" id="2.40.110.10">
    <property type="entry name" value="Butyryl-CoA Dehydrogenase, subunit A, domain 2"/>
    <property type="match status" value="1"/>
</dbReference>
<dbReference type="GO" id="GO:0055088">
    <property type="term" value="P:lipid homeostasis"/>
    <property type="evidence" value="ECO:0007669"/>
    <property type="project" value="TreeGrafter"/>
</dbReference>
<dbReference type="AlphaFoldDB" id="A0AB39PN72"/>
<comment type="similarity">
    <text evidence="2">Belongs to the acyl-CoA oxidase family.</text>
</comment>
<evidence type="ECO:0000259" key="7">
    <source>
        <dbReference type="Pfam" id="PF22924"/>
    </source>
</evidence>
<evidence type="ECO:0000256" key="4">
    <source>
        <dbReference type="ARBA" id="ARBA00022827"/>
    </source>
</evidence>
<accession>A0AB39PN72</accession>
<organism evidence="8">
    <name type="scientific">Streptomyces sp. R28</name>
    <dbReference type="NCBI Taxonomy" id="3238628"/>
    <lineage>
        <taxon>Bacteria</taxon>
        <taxon>Bacillati</taxon>
        <taxon>Actinomycetota</taxon>
        <taxon>Actinomycetes</taxon>
        <taxon>Kitasatosporales</taxon>
        <taxon>Streptomycetaceae</taxon>
        <taxon>Streptomyces</taxon>
    </lineage>
</organism>
<evidence type="ECO:0000256" key="3">
    <source>
        <dbReference type="ARBA" id="ARBA00022630"/>
    </source>
</evidence>
<dbReference type="PANTHER" id="PTHR10909:SF382">
    <property type="entry name" value="ACYL-COENZYME A OXIDASE"/>
    <property type="match status" value="1"/>
</dbReference>
<dbReference type="GO" id="GO:0003997">
    <property type="term" value="F:acyl-CoA oxidase activity"/>
    <property type="evidence" value="ECO:0007669"/>
    <property type="project" value="InterPro"/>
</dbReference>
<proteinExistence type="inferred from homology"/>
<name>A0AB39PN72_9ACTN</name>
<comment type="cofactor">
    <cofactor evidence="1">
        <name>FAD</name>
        <dbReference type="ChEBI" id="CHEBI:57692"/>
    </cofactor>
</comment>
<dbReference type="SUPFAM" id="SSF56645">
    <property type="entry name" value="Acyl-CoA dehydrogenase NM domain-like"/>
    <property type="match status" value="1"/>
</dbReference>
<dbReference type="Pfam" id="PF22924">
    <property type="entry name" value="ACOX_C_alpha1"/>
    <property type="match status" value="1"/>
</dbReference>
<keyword evidence="4" id="KW-0274">FAD</keyword>
<protein>
    <submittedName>
        <fullName evidence="8">Acyl-CoA dehydrogenase</fullName>
    </submittedName>
</protein>
<dbReference type="SUPFAM" id="SSF47203">
    <property type="entry name" value="Acyl-CoA dehydrogenase C-terminal domain-like"/>
    <property type="match status" value="2"/>
</dbReference>
<keyword evidence="3" id="KW-0285">Flavoprotein</keyword>
<gene>
    <name evidence="8" type="ORF">AB5J49_00400</name>
</gene>